<name>A0ABZ1C1L4_9FIRM</name>
<dbReference type="InterPro" id="IPR026555">
    <property type="entry name" value="NSL3/Tex30"/>
</dbReference>
<keyword evidence="3" id="KW-1185">Reference proteome</keyword>
<dbReference type="EMBL" id="CP141615">
    <property type="protein sequence ID" value="WRP18908.1"/>
    <property type="molecule type" value="Genomic_DNA"/>
</dbReference>
<evidence type="ECO:0000313" key="3">
    <source>
        <dbReference type="Proteomes" id="UP001332192"/>
    </source>
</evidence>
<dbReference type="InterPro" id="IPR029058">
    <property type="entry name" value="AB_hydrolase_fold"/>
</dbReference>
<evidence type="ECO:0000313" key="2">
    <source>
        <dbReference type="EMBL" id="WRP18908.1"/>
    </source>
</evidence>
<dbReference type="Pfam" id="PF20408">
    <property type="entry name" value="Abhydrolase_11"/>
    <property type="match status" value="1"/>
</dbReference>
<proteinExistence type="predicted"/>
<protein>
    <submittedName>
        <fullName evidence="2">Alpha/beta family hydrolase</fullName>
    </submittedName>
</protein>
<dbReference type="PANTHER" id="PTHR13136:SF11">
    <property type="entry name" value="TESTIS-EXPRESSED PROTEIN 30"/>
    <property type="match status" value="1"/>
</dbReference>
<feature type="domain" description="KANL3/Tex30 alpha/beta hydrolase-like" evidence="1">
    <location>
        <begin position="210"/>
        <end position="378"/>
    </location>
</feature>
<dbReference type="InterPro" id="IPR046879">
    <property type="entry name" value="KANL3/Tex30_Abhydrolase"/>
</dbReference>
<dbReference type="GO" id="GO:0016787">
    <property type="term" value="F:hydrolase activity"/>
    <property type="evidence" value="ECO:0007669"/>
    <property type="project" value="UniProtKB-KW"/>
</dbReference>
<sequence>MVLPSLIDRSQWESGTSFQSFVEASPSASARRMRRYYEQAPDIPEAVRERARAFAASGGRLYALAEAWCPDCMATVPVLARLAEAGGVPLRLFRRDERPDLRERHLTAGRPKIPLAVAVREAPEGPWQEVGRFVERPARANALIAEASRAGRDAGRELLQAYADGSLRDAMVAELDAMIGGGIEEARVAGSRGTPLPVFLHLPYQVTPAAVVVAMHGASHDASHPLSFHLCQRLAQRGLAAVRFDFGYRVRGETTPTLHPEGEDLAAVLDWVGTRLGLPPERTVLAGKSLGARVSVMAASRRPFAGLVLFGFPLHMPDGSFPAAEDTFDRIETPMLWFSGTQDPLADPAQVERHAARVRAPLTLRWLEGADHSLASHLHEVLDEAAQWILDRCVPARFAA</sequence>
<dbReference type="Gene3D" id="3.40.30.10">
    <property type="entry name" value="Glutaredoxin"/>
    <property type="match status" value="1"/>
</dbReference>
<evidence type="ECO:0000259" key="1">
    <source>
        <dbReference type="Pfam" id="PF20408"/>
    </source>
</evidence>
<dbReference type="Proteomes" id="UP001332192">
    <property type="component" value="Chromosome"/>
</dbReference>
<dbReference type="Gene3D" id="3.40.50.1820">
    <property type="entry name" value="alpha/beta hydrolase"/>
    <property type="match status" value="1"/>
</dbReference>
<dbReference type="PANTHER" id="PTHR13136">
    <property type="entry name" value="TESTIS DEVELOPMENT PROTEIN PRTD"/>
    <property type="match status" value="1"/>
</dbReference>
<organism evidence="2 3">
    <name type="scientific">Carboxydichorda subterranea</name>
    <dbReference type="NCBI Taxonomy" id="3109565"/>
    <lineage>
        <taxon>Bacteria</taxon>
        <taxon>Bacillati</taxon>
        <taxon>Bacillota</taxon>
        <taxon>Limnochordia</taxon>
        <taxon>Limnochordales</taxon>
        <taxon>Geochordaceae</taxon>
        <taxon>Carboxydichorda</taxon>
    </lineage>
</organism>
<keyword evidence="2" id="KW-0378">Hydrolase</keyword>
<reference evidence="2 3" key="1">
    <citation type="journal article" date="2024" name="Front. Microbiol.">
        <title>Novel thermophilic genera Geochorda gen. nov. and Carboxydochorda gen. nov. from the deep terrestrial subsurface reveal the ecophysiological diversity in the class Limnochordia.</title>
        <authorList>
            <person name="Karnachuk O.V."/>
            <person name="Lukina A.P."/>
            <person name="Avakyan M.R."/>
            <person name="Kadnikov V.V."/>
            <person name="Begmatov S."/>
            <person name="Beletsky A.V."/>
            <person name="Vlasova K.G."/>
            <person name="Novikov A.A."/>
            <person name="Shcherbakova V.A."/>
            <person name="Mardanov A.V."/>
            <person name="Ravin N.V."/>
        </authorList>
    </citation>
    <scope>NUCLEOTIDE SEQUENCE [LARGE SCALE GENOMIC DNA]</scope>
    <source>
        <strain evidence="2 3">L945</strain>
    </source>
</reference>
<accession>A0ABZ1C1L4</accession>
<dbReference type="Pfam" id="PF14595">
    <property type="entry name" value="Thioredoxin_9"/>
    <property type="match status" value="1"/>
</dbReference>
<dbReference type="RefSeq" id="WP_324718178.1">
    <property type="nucleotide sequence ID" value="NZ_CP141615.1"/>
</dbReference>
<dbReference type="SUPFAM" id="SSF53474">
    <property type="entry name" value="alpha/beta-Hydrolases"/>
    <property type="match status" value="1"/>
</dbReference>
<gene>
    <name evidence="2" type="ORF">U7230_03410</name>
</gene>